<dbReference type="Proteomes" id="UP001596500">
    <property type="component" value="Unassembled WGS sequence"/>
</dbReference>
<sequence>MTEQQRILAMQQGRELDRMVADQVMGKMISDVPDLDALPPGFMLSDEAIWQMMSKTDESMVQHPKFVHSSIPFYSADISHAFQVVKHLQERGKEVVIRIGKKVQVSVDDVTVEGDALPELICKAALLAMV</sequence>
<dbReference type="Pfam" id="PF18066">
    <property type="entry name" value="Phage_ABA_S"/>
    <property type="match status" value="1"/>
</dbReference>
<accession>A0ABW2RRB6</accession>
<dbReference type="Gene3D" id="3.30.2120.10">
    <property type="entry name" value="Bacillus phage protein-like"/>
    <property type="match status" value="1"/>
</dbReference>
<evidence type="ECO:0000313" key="3">
    <source>
        <dbReference type="Proteomes" id="UP001596500"/>
    </source>
</evidence>
<name>A0ABW2RRB6_9BACL</name>
<dbReference type="InterPro" id="IPR041270">
    <property type="entry name" value="Phage_ABA_S"/>
</dbReference>
<feature type="domain" description="Phage ABA sandwich" evidence="1">
    <location>
        <begin position="19"/>
        <end position="126"/>
    </location>
</feature>
<comment type="caution">
    <text evidence="2">The sequence shown here is derived from an EMBL/GenBank/DDBJ whole genome shotgun (WGS) entry which is preliminary data.</text>
</comment>
<dbReference type="InterPro" id="IPR028985">
    <property type="entry name" value="Bacillus_phage_prot-like"/>
</dbReference>
<proteinExistence type="predicted"/>
<protein>
    <recommendedName>
        <fullName evidence="1">Phage ABA sandwich domain-containing protein</fullName>
    </recommendedName>
</protein>
<evidence type="ECO:0000313" key="2">
    <source>
        <dbReference type="EMBL" id="MFC7443439.1"/>
    </source>
</evidence>
<organism evidence="2 3">
    <name type="scientific">Laceyella putida</name>
    <dbReference type="NCBI Taxonomy" id="110101"/>
    <lineage>
        <taxon>Bacteria</taxon>
        <taxon>Bacillati</taxon>
        <taxon>Bacillota</taxon>
        <taxon>Bacilli</taxon>
        <taxon>Bacillales</taxon>
        <taxon>Thermoactinomycetaceae</taxon>
        <taxon>Laceyella</taxon>
    </lineage>
</organism>
<dbReference type="RefSeq" id="WP_379867771.1">
    <property type="nucleotide sequence ID" value="NZ_JBHTBW010000087.1"/>
</dbReference>
<reference evidence="3" key="1">
    <citation type="journal article" date="2019" name="Int. J. Syst. Evol. Microbiol.">
        <title>The Global Catalogue of Microorganisms (GCM) 10K type strain sequencing project: providing services to taxonomists for standard genome sequencing and annotation.</title>
        <authorList>
            <consortium name="The Broad Institute Genomics Platform"/>
            <consortium name="The Broad Institute Genome Sequencing Center for Infectious Disease"/>
            <person name="Wu L."/>
            <person name="Ma J."/>
        </authorList>
    </citation>
    <scope>NUCLEOTIDE SEQUENCE [LARGE SCALE GENOMIC DNA]</scope>
    <source>
        <strain evidence="3">CGMCC 1.12942</strain>
    </source>
</reference>
<evidence type="ECO:0000259" key="1">
    <source>
        <dbReference type="Pfam" id="PF18066"/>
    </source>
</evidence>
<dbReference type="EMBL" id="JBHTBW010000087">
    <property type="protein sequence ID" value="MFC7443439.1"/>
    <property type="molecule type" value="Genomic_DNA"/>
</dbReference>
<gene>
    <name evidence="2" type="ORF">ACFQNG_20485</name>
</gene>
<keyword evidence="3" id="KW-1185">Reference proteome</keyword>